<keyword evidence="3" id="KW-1185">Reference proteome</keyword>
<evidence type="ECO:0000313" key="2">
    <source>
        <dbReference type="EMBL" id="CAL1241483.1"/>
    </source>
</evidence>
<dbReference type="InterPro" id="IPR007621">
    <property type="entry name" value="TPM_dom"/>
</dbReference>
<dbReference type="EMBL" id="OZ026884">
    <property type="protein sequence ID" value="CAL1241483.1"/>
    <property type="molecule type" value="Genomic_DNA"/>
</dbReference>
<evidence type="ECO:0000313" key="3">
    <source>
        <dbReference type="Proteomes" id="UP001497493"/>
    </source>
</evidence>
<gene>
    <name evidence="2" type="ORF">MECH1_V1_2707</name>
</gene>
<dbReference type="Proteomes" id="UP001497493">
    <property type="component" value="Chromosome"/>
</dbReference>
<dbReference type="RefSeq" id="WP_348757993.1">
    <property type="nucleotide sequence ID" value="NZ_OZ026884.1"/>
</dbReference>
<organism evidence="2 3">
    <name type="scientific">Candidatus Methylocalor cossyra</name>
    <dbReference type="NCBI Taxonomy" id="3108543"/>
    <lineage>
        <taxon>Bacteria</taxon>
        <taxon>Pseudomonadati</taxon>
        <taxon>Pseudomonadota</taxon>
        <taxon>Gammaproteobacteria</taxon>
        <taxon>Methylococcales</taxon>
        <taxon>Methylococcaceae</taxon>
        <taxon>Candidatus Methylocalor</taxon>
    </lineage>
</organism>
<name>A0ABM9NLH2_9GAMM</name>
<evidence type="ECO:0000259" key="1">
    <source>
        <dbReference type="Pfam" id="PF04536"/>
    </source>
</evidence>
<dbReference type="Gene3D" id="3.10.310.50">
    <property type="match status" value="1"/>
</dbReference>
<protein>
    <submittedName>
        <fullName evidence="2">TLP18.3/Psb32/MOLO-1 phosphatase superfamily protein</fullName>
    </submittedName>
</protein>
<proteinExistence type="predicted"/>
<dbReference type="PANTHER" id="PTHR30373:SF8">
    <property type="entry name" value="BLL7265 PROTEIN"/>
    <property type="match status" value="1"/>
</dbReference>
<reference evidence="2 3" key="1">
    <citation type="submission" date="2024-04" db="EMBL/GenBank/DDBJ databases">
        <authorList>
            <person name="Cremers G."/>
        </authorList>
    </citation>
    <scope>NUCLEOTIDE SEQUENCE [LARGE SCALE GENOMIC DNA]</scope>
    <source>
        <strain evidence="2">MeCH1-AG</strain>
    </source>
</reference>
<dbReference type="Pfam" id="PF04536">
    <property type="entry name" value="TPM_phosphatase"/>
    <property type="match status" value="1"/>
</dbReference>
<accession>A0ABM9NLH2</accession>
<sequence>MAAPLGRLLRHLCFPPWRLRRVLPRPSLEAITHAIRASEQRHGGEIHCAVEAALDWRRLLRGVSPRERALEVFSALRVWDTEANNGVLIYLLLADRDVEIVADRGIHRRVPQEEWERICRTMEAAFREGRFEAGLLAGIEAVSEHLIRHFGGQDIQGNELPDQPTIVRP</sequence>
<dbReference type="PANTHER" id="PTHR30373">
    <property type="entry name" value="UPF0603 PROTEIN YGCG"/>
    <property type="match status" value="1"/>
</dbReference>
<feature type="domain" description="TPM" evidence="1">
    <location>
        <begin position="22"/>
        <end position="143"/>
    </location>
</feature>